<reference evidence="1" key="1">
    <citation type="submission" date="2021-01" db="EMBL/GenBank/DDBJ databases">
        <title>Whole genome shotgun sequence of Sphaerisporangium rufum NBRC 109079.</title>
        <authorList>
            <person name="Komaki H."/>
            <person name="Tamura T."/>
        </authorList>
    </citation>
    <scope>NUCLEOTIDE SEQUENCE</scope>
    <source>
        <strain evidence="1">NBRC 109079</strain>
    </source>
</reference>
<dbReference type="Proteomes" id="UP000655287">
    <property type="component" value="Unassembled WGS sequence"/>
</dbReference>
<accession>A0A919R5J4</accession>
<dbReference type="EMBL" id="BOOU01000068">
    <property type="protein sequence ID" value="GII80091.1"/>
    <property type="molecule type" value="Genomic_DNA"/>
</dbReference>
<keyword evidence="2" id="KW-1185">Reference proteome</keyword>
<sequence>MVDFSDWRGLVGGRTDDYAHLELVAVLDSSVHSWASPFRAIASDGNDYFVKTLESCRREWARGSLAIEYVVSQVGGLIGAPVCGSALIRIPEEFRGERISRGVSLVPGIAHASRALERAEEHRDHLAYRSLDHNRIRHVGVYALYDWCYGDDPQWLYDVDADRTIYSHDHGLYLPPNHGVIDAAVLRQAVDEPNVLLDPPDGLDRRAVATVAAALETVEREMLATVLRRVPASWPVSDEALATLGWFLEHRAPATAHRLRALT</sequence>
<evidence type="ECO:0000313" key="2">
    <source>
        <dbReference type="Proteomes" id="UP000655287"/>
    </source>
</evidence>
<name>A0A919R5J4_9ACTN</name>
<comment type="caution">
    <text evidence="1">The sequence shown here is derived from an EMBL/GenBank/DDBJ whole genome shotgun (WGS) entry which is preliminary data.</text>
</comment>
<gene>
    <name evidence="1" type="ORF">Sru01_50730</name>
</gene>
<dbReference type="AlphaFoldDB" id="A0A919R5J4"/>
<protein>
    <submittedName>
        <fullName evidence="1">Uncharacterized protein</fullName>
    </submittedName>
</protein>
<evidence type="ECO:0000313" key="1">
    <source>
        <dbReference type="EMBL" id="GII80091.1"/>
    </source>
</evidence>
<proteinExistence type="predicted"/>
<organism evidence="1 2">
    <name type="scientific">Sphaerisporangium rufum</name>
    <dbReference type="NCBI Taxonomy" id="1381558"/>
    <lineage>
        <taxon>Bacteria</taxon>
        <taxon>Bacillati</taxon>
        <taxon>Actinomycetota</taxon>
        <taxon>Actinomycetes</taxon>
        <taxon>Streptosporangiales</taxon>
        <taxon>Streptosporangiaceae</taxon>
        <taxon>Sphaerisporangium</taxon>
    </lineage>
</organism>